<evidence type="ECO:0000313" key="11">
    <source>
        <dbReference type="Proteomes" id="UP000030645"/>
    </source>
</evidence>
<evidence type="ECO:0000256" key="4">
    <source>
        <dbReference type="ARBA" id="ARBA00022729"/>
    </source>
</evidence>
<evidence type="ECO:0000256" key="3">
    <source>
        <dbReference type="ARBA" id="ARBA00022679"/>
    </source>
</evidence>
<dbReference type="PROSITE" id="PS51392">
    <property type="entry name" value="KEN"/>
    <property type="match status" value="1"/>
</dbReference>
<keyword evidence="5" id="KW-0547">Nucleotide-binding</keyword>
<gene>
    <name evidence="10" type="ORF">L484_023710</name>
</gene>
<dbReference type="GO" id="GO:0004521">
    <property type="term" value="F:RNA endonuclease activity"/>
    <property type="evidence" value="ECO:0007669"/>
    <property type="project" value="InterPro"/>
</dbReference>
<dbReference type="InterPro" id="IPR045133">
    <property type="entry name" value="IRE1/2-like"/>
</dbReference>
<dbReference type="GO" id="GO:0051082">
    <property type="term" value="F:unfolded protein binding"/>
    <property type="evidence" value="ECO:0007669"/>
    <property type="project" value="TreeGrafter"/>
</dbReference>
<feature type="domain" description="KEN" evidence="9">
    <location>
        <begin position="334"/>
        <end position="470"/>
    </location>
</feature>
<keyword evidence="7" id="KW-0067">ATP-binding</keyword>
<feature type="domain" description="Protein kinase" evidence="8">
    <location>
        <begin position="39"/>
        <end position="331"/>
    </location>
</feature>
<dbReference type="FunFam" id="3.30.200.20:FF:000077">
    <property type="entry name" value="Putative Serine/threonine-protein kinase/endoribonuclease IRE1"/>
    <property type="match status" value="1"/>
</dbReference>
<dbReference type="Pfam" id="PF00069">
    <property type="entry name" value="Pkinase"/>
    <property type="match status" value="1"/>
</dbReference>
<evidence type="ECO:0000256" key="5">
    <source>
        <dbReference type="ARBA" id="ARBA00022741"/>
    </source>
</evidence>
<dbReference type="InterPro" id="IPR038357">
    <property type="entry name" value="KEN_sf"/>
</dbReference>
<dbReference type="AlphaFoldDB" id="W9QYH2"/>
<dbReference type="KEGG" id="mnt:21406465"/>
<protein>
    <recommendedName>
        <fullName evidence="1">non-specific serine/threonine protein kinase</fullName>
        <ecNumber evidence="1">2.7.11.1</ecNumber>
    </recommendedName>
</protein>
<dbReference type="SMART" id="SM00220">
    <property type="entry name" value="S_TKc"/>
    <property type="match status" value="1"/>
</dbReference>
<dbReference type="EMBL" id="KE344020">
    <property type="protein sequence ID" value="EXB51008.1"/>
    <property type="molecule type" value="Genomic_DNA"/>
</dbReference>
<dbReference type="eggNOG" id="KOG1027">
    <property type="taxonomic scope" value="Eukaryota"/>
</dbReference>
<evidence type="ECO:0000256" key="2">
    <source>
        <dbReference type="ARBA" id="ARBA00022527"/>
    </source>
</evidence>
<evidence type="ECO:0000256" key="6">
    <source>
        <dbReference type="ARBA" id="ARBA00022777"/>
    </source>
</evidence>
<dbReference type="GO" id="GO:0036498">
    <property type="term" value="P:IRE1-mediated unfolded protein response"/>
    <property type="evidence" value="ECO:0007669"/>
    <property type="project" value="TreeGrafter"/>
</dbReference>
<dbReference type="GO" id="GO:0005524">
    <property type="term" value="F:ATP binding"/>
    <property type="evidence" value="ECO:0007669"/>
    <property type="project" value="UniProtKB-KW"/>
</dbReference>
<evidence type="ECO:0000256" key="7">
    <source>
        <dbReference type="ARBA" id="ARBA00022840"/>
    </source>
</evidence>
<dbReference type="InterPro" id="IPR011009">
    <property type="entry name" value="Kinase-like_dom_sf"/>
</dbReference>
<dbReference type="PROSITE" id="PS00108">
    <property type="entry name" value="PROTEIN_KINASE_ST"/>
    <property type="match status" value="1"/>
</dbReference>
<keyword evidence="2" id="KW-0723">Serine/threonine-protein kinase</keyword>
<keyword evidence="6 10" id="KW-0418">Kinase</keyword>
<proteinExistence type="predicted"/>
<evidence type="ECO:0000256" key="1">
    <source>
        <dbReference type="ARBA" id="ARBA00012513"/>
    </source>
</evidence>
<sequence length="480" mass="55384">MAIETMEGECYNPEEECTTSSSKFSFDEKQLRIGKKLVVSLSAKIGQGSYGTVLHWGSYEDKVVIVKRLPQSHFKLIDKEIEKLIASNQDQNIVRYHGVERDKDFIYLAQERCDCNLDDLIQIHSSGSSQFELVSNDIYCSTSTVTLYKEDRLERLRNILGDVKLCKENNGRPSSLLLKLMRDIVSGLVHLHDLGVIHGDLKPQNILITKQKSTLCAKLSDMGINKCLLENMTSSGCNATGWKAPEQLLYGRQTSAMDLFSLGCVLFFCITGGRHPFGDHDERDRNIKRNRKQDLFLIQDFPEAFHLISHLLEPDHKKRPKAIEVLNHPLFWDAEKRLSFLHDTSDRVGENSYLLKALERTAHTALGTKLKGKVVLTWDNMVDDKIIRHMSSYLERNYKFSSVRDLLRLIRNMLTHYGQLDQDIQILIGSLYDGFEDYFTSRFPMLLMEVYKVVCTYYGEEKYCRKYFMGIYSGEMDTRF</sequence>
<dbReference type="Proteomes" id="UP000030645">
    <property type="component" value="Unassembled WGS sequence"/>
</dbReference>
<dbReference type="PANTHER" id="PTHR13954">
    <property type="entry name" value="IRE1-RELATED"/>
    <property type="match status" value="1"/>
</dbReference>
<accession>W9QYH2</accession>
<dbReference type="EC" id="2.7.11.1" evidence="1"/>
<dbReference type="GO" id="GO:0004674">
    <property type="term" value="F:protein serine/threonine kinase activity"/>
    <property type="evidence" value="ECO:0007669"/>
    <property type="project" value="UniProtKB-KW"/>
</dbReference>
<reference evidence="11" key="1">
    <citation type="submission" date="2013-01" db="EMBL/GenBank/DDBJ databases">
        <title>Draft Genome Sequence of a Mulberry Tree, Morus notabilis C.K. Schneid.</title>
        <authorList>
            <person name="He N."/>
            <person name="Zhao S."/>
        </authorList>
    </citation>
    <scope>NUCLEOTIDE SEQUENCE</scope>
</reference>
<evidence type="ECO:0000259" key="9">
    <source>
        <dbReference type="PROSITE" id="PS51392"/>
    </source>
</evidence>
<dbReference type="InterPro" id="IPR010513">
    <property type="entry name" value="KEN_dom"/>
</dbReference>
<dbReference type="PANTHER" id="PTHR13954:SF6">
    <property type="entry name" value="NON-SPECIFIC SERINE_THREONINE PROTEIN KINASE"/>
    <property type="match status" value="1"/>
</dbReference>
<dbReference type="SUPFAM" id="SSF56112">
    <property type="entry name" value="Protein kinase-like (PK-like)"/>
    <property type="match status" value="1"/>
</dbReference>
<keyword evidence="4" id="KW-0732">Signal</keyword>
<name>W9QYH2_9ROSA</name>
<dbReference type="Pfam" id="PF06479">
    <property type="entry name" value="Ribonuc_2-5A"/>
    <property type="match status" value="1"/>
</dbReference>
<evidence type="ECO:0000259" key="8">
    <source>
        <dbReference type="PROSITE" id="PS50011"/>
    </source>
</evidence>
<dbReference type="GO" id="GO:0006397">
    <property type="term" value="P:mRNA processing"/>
    <property type="evidence" value="ECO:0007669"/>
    <property type="project" value="InterPro"/>
</dbReference>
<dbReference type="PROSITE" id="PS50011">
    <property type="entry name" value="PROTEIN_KINASE_DOM"/>
    <property type="match status" value="1"/>
</dbReference>
<keyword evidence="3" id="KW-0808">Transferase</keyword>
<dbReference type="FunFam" id="1.10.510.10:FF:000463">
    <property type="entry name" value="Serine/threonine-protein kinase/endoribonuclease IRE1a"/>
    <property type="match status" value="1"/>
</dbReference>
<dbReference type="OrthoDB" id="63989at2759"/>
<dbReference type="InterPro" id="IPR000719">
    <property type="entry name" value="Prot_kinase_dom"/>
</dbReference>
<organism evidence="10 11">
    <name type="scientific">Morus notabilis</name>
    <dbReference type="NCBI Taxonomy" id="981085"/>
    <lineage>
        <taxon>Eukaryota</taxon>
        <taxon>Viridiplantae</taxon>
        <taxon>Streptophyta</taxon>
        <taxon>Embryophyta</taxon>
        <taxon>Tracheophyta</taxon>
        <taxon>Spermatophyta</taxon>
        <taxon>Magnoliopsida</taxon>
        <taxon>eudicotyledons</taxon>
        <taxon>Gunneridae</taxon>
        <taxon>Pentapetalae</taxon>
        <taxon>rosids</taxon>
        <taxon>fabids</taxon>
        <taxon>Rosales</taxon>
        <taxon>Moraceae</taxon>
        <taxon>Moreae</taxon>
        <taxon>Morus</taxon>
    </lineage>
</organism>
<evidence type="ECO:0000313" key="10">
    <source>
        <dbReference type="EMBL" id="EXB51008.1"/>
    </source>
</evidence>
<dbReference type="Gene3D" id="1.20.1440.180">
    <property type="entry name" value="KEN domain"/>
    <property type="match status" value="1"/>
</dbReference>
<dbReference type="InterPro" id="IPR008271">
    <property type="entry name" value="Ser/Thr_kinase_AS"/>
</dbReference>
<dbReference type="Gene3D" id="1.10.510.10">
    <property type="entry name" value="Transferase(Phosphotransferase) domain 1"/>
    <property type="match status" value="2"/>
</dbReference>
<dbReference type="STRING" id="981085.W9QYH2"/>
<dbReference type="GO" id="GO:1990604">
    <property type="term" value="C:IRE1-TRAF2-ASK1 complex"/>
    <property type="evidence" value="ECO:0007669"/>
    <property type="project" value="TreeGrafter"/>
</dbReference>
<keyword evidence="11" id="KW-1185">Reference proteome</keyword>
<dbReference type="SMART" id="SM00580">
    <property type="entry name" value="PUG"/>
    <property type="match status" value="1"/>
</dbReference>